<protein>
    <submittedName>
        <fullName evidence="3">Uncharacterized protein</fullName>
    </submittedName>
</protein>
<proteinExistence type="predicted"/>
<dbReference type="RefSeq" id="WP_285758384.1">
    <property type="nucleotide sequence ID" value="NZ_BSQG01000002.1"/>
</dbReference>
<feature type="transmembrane region" description="Helical" evidence="2">
    <location>
        <begin position="32"/>
        <end position="51"/>
    </location>
</feature>
<name>A0A9W6UI53_9ACTN</name>
<evidence type="ECO:0000256" key="1">
    <source>
        <dbReference type="SAM" id="MobiDB-lite"/>
    </source>
</evidence>
<reference evidence="3" key="1">
    <citation type="submission" date="2023-02" db="EMBL/GenBank/DDBJ databases">
        <title>Nocardiopsis ansamitocini NBRC 112285.</title>
        <authorList>
            <person name="Ichikawa N."/>
            <person name="Sato H."/>
            <person name="Tonouchi N."/>
        </authorList>
    </citation>
    <scope>NUCLEOTIDE SEQUENCE</scope>
    <source>
        <strain evidence="3">NBRC 112285</strain>
    </source>
</reference>
<dbReference type="Proteomes" id="UP001165092">
    <property type="component" value="Unassembled WGS sequence"/>
</dbReference>
<gene>
    <name evidence="3" type="ORF">Nans01_16800</name>
</gene>
<dbReference type="Pfam" id="PF19950">
    <property type="entry name" value="DUF6412"/>
    <property type="match status" value="1"/>
</dbReference>
<keyword evidence="2" id="KW-0812">Transmembrane</keyword>
<keyword evidence="2" id="KW-1133">Transmembrane helix</keyword>
<evidence type="ECO:0000313" key="3">
    <source>
        <dbReference type="EMBL" id="GLU47329.1"/>
    </source>
</evidence>
<comment type="caution">
    <text evidence="3">The sequence shown here is derived from an EMBL/GenBank/DDBJ whole genome shotgun (WGS) entry which is preliminary data.</text>
</comment>
<feature type="region of interest" description="Disordered" evidence="1">
    <location>
        <begin position="76"/>
        <end position="100"/>
    </location>
</feature>
<sequence>MELIYTLFHTLFFGTGGLGVFADQIGLGPFALLAILAVGTAIVWITARGYGSWPFADTRIHAWRGAMRTRERRATAIVSRDPDAPGKTKPRAPGAALLAA</sequence>
<dbReference type="EMBL" id="BSQG01000002">
    <property type="protein sequence ID" value="GLU47329.1"/>
    <property type="molecule type" value="Genomic_DNA"/>
</dbReference>
<organism evidence="3 4">
    <name type="scientific">Nocardiopsis ansamitocini</name>
    <dbReference type="NCBI Taxonomy" id="1670832"/>
    <lineage>
        <taxon>Bacteria</taxon>
        <taxon>Bacillati</taxon>
        <taxon>Actinomycetota</taxon>
        <taxon>Actinomycetes</taxon>
        <taxon>Streptosporangiales</taxon>
        <taxon>Nocardiopsidaceae</taxon>
        <taxon>Nocardiopsis</taxon>
    </lineage>
</organism>
<accession>A0A9W6UI53</accession>
<dbReference type="AlphaFoldDB" id="A0A9W6UI53"/>
<keyword evidence="2" id="KW-0472">Membrane</keyword>
<evidence type="ECO:0000313" key="4">
    <source>
        <dbReference type="Proteomes" id="UP001165092"/>
    </source>
</evidence>
<keyword evidence="4" id="KW-1185">Reference proteome</keyword>
<dbReference type="InterPro" id="IPR045635">
    <property type="entry name" value="DUF6412"/>
</dbReference>
<evidence type="ECO:0000256" key="2">
    <source>
        <dbReference type="SAM" id="Phobius"/>
    </source>
</evidence>
<feature type="compositionally biased region" description="Basic and acidic residues" evidence="1">
    <location>
        <begin position="76"/>
        <end position="86"/>
    </location>
</feature>